<sequence>MTAASAEALGVELRAAGISDVTVDDADRAAYSSDASLFRLVPQAVVLPRGEEDVARTLSVARRLGVPVVSRGAGTSIAGNAIGTGILLSAGEDDGLRDESEQRGSEEYAARSASSTVHR</sequence>
<dbReference type="GO" id="GO:1903457">
    <property type="term" value="P:lactate catabolic process"/>
    <property type="evidence" value="ECO:0007669"/>
    <property type="project" value="TreeGrafter"/>
</dbReference>
<dbReference type="EMBL" id="CAACXN010000015">
    <property type="protein sequence ID" value="VEW14855.1"/>
    <property type="molecule type" value="Genomic_DNA"/>
</dbReference>
<proteinExistence type="inferred from homology"/>
<dbReference type="AlphaFoldDB" id="A0A449DBH8"/>
<accession>A0A449DBH8</accession>
<dbReference type="InterPro" id="IPR006094">
    <property type="entry name" value="Oxid_FAD_bind_N"/>
</dbReference>
<dbReference type="GO" id="GO:0004458">
    <property type="term" value="F:D-lactate dehydrogenase (cytochrome) activity"/>
    <property type="evidence" value="ECO:0007669"/>
    <property type="project" value="TreeGrafter"/>
</dbReference>
<feature type="compositionally biased region" description="Basic and acidic residues" evidence="2">
    <location>
        <begin position="97"/>
        <end position="109"/>
    </location>
</feature>
<protein>
    <submittedName>
        <fullName evidence="4">Glycolate oxidase subunit GlcD</fullName>
    </submittedName>
</protein>
<evidence type="ECO:0000313" key="5">
    <source>
        <dbReference type="Proteomes" id="UP000386281"/>
    </source>
</evidence>
<dbReference type="RefSeq" id="WP_190247302.1">
    <property type="nucleotide sequence ID" value="NZ_CAACXN010000015.1"/>
</dbReference>
<organism evidence="4 5">
    <name type="scientific">Brevibacterium casei</name>
    <dbReference type="NCBI Taxonomy" id="33889"/>
    <lineage>
        <taxon>Bacteria</taxon>
        <taxon>Bacillati</taxon>
        <taxon>Actinomycetota</taxon>
        <taxon>Actinomycetes</taxon>
        <taxon>Micrococcales</taxon>
        <taxon>Brevibacteriaceae</taxon>
        <taxon>Brevibacterium</taxon>
    </lineage>
</organism>
<evidence type="ECO:0000259" key="3">
    <source>
        <dbReference type="Pfam" id="PF01565"/>
    </source>
</evidence>
<dbReference type="PANTHER" id="PTHR11748:SF111">
    <property type="entry name" value="D-LACTATE DEHYDROGENASE, MITOCHONDRIAL-RELATED"/>
    <property type="match status" value="1"/>
</dbReference>
<evidence type="ECO:0000256" key="2">
    <source>
        <dbReference type="SAM" id="MobiDB-lite"/>
    </source>
</evidence>
<dbReference type="Gene3D" id="3.30.465.10">
    <property type="match status" value="1"/>
</dbReference>
<dbReference type="PANTHER" id="PTHR11748">
    <property type="entry name" value="D-LACTATE DEHYDROGENASE"/>
    <property type="match status" value="1"/>
</dbReference>
<dbReference type="GO" id="GO:0008720">
    <property type="term" value="F:D-lactate dehydrogenase (NAD+) activity"/>
    <property type="evidence" value="ECO:0007669"/>
    <property type="project" value="TreeGrafter"/>
</dbReference>
<reference evidence="4 5" key="1">
    <citation type="submission" date="2019-02" db="EMBL/GenBank/DDBJ databases">
        <authorList>
            <consortium name="Pathogen Informatics"/>
        </authorList>
    </citation>
    <scope>NUCLEOTIDE SEQUENCE [LARGE SCALE GENOMIC DNA]</scope>
    <source>
        <strain evidence="4 5">3012STDY7078520</strain>
    </source>
</reference>
<dbReference type="Proteomes" id="UP000386281">
    <property type="component" value="Unassembled WGS sequence"/>
</dbReference>
<evidence type="ECO:0000256" key="1">
    <source>
        <dbReference type="ARBA" id="ARBA00008000"/>
    </source>
</evidence>
<name>A0A449DBH8_9MICO</name>
<dbReference type="InterPro" id="IPR036318">
    <property type="entry name" value="FAD-bd_PCMH-like_sf"/>
</dbReference>
<dbReference type="SUPFAM" id="SSF56176">
    <property type="entry name" value="FAD-binding/transporter-associated domain-like"/>
    <property type="match status" value="1"/>
</dbReference>
<evidence type="ECO:0000313" key="4">
    <source>
        <dbReference type="EMBL" id="VEW14855.1"/>
    </source>
</evidence>
<comment type="similarity">
    <text evidence="1">Belongs to the FAD-binding oxidoreductase/transferase type 4 family.</text>
</comment>
<dbReference type="Pfam" id="PF01565">
    <property type="entry name" value="FAD_binding_4"/>
    <property type="match status" value="1"/>
</dbReference>
<dbReference type="GO" id="GO:0050660">
    <property type="term" value="F:flavin adenine dinucleotide binding"/>
    <property type="evidence" value="ECO:0007669"/>
    <property type="project" value="InterPro"/>
</dbReference>
<feature type="region of interest" description="Disordered" evidence="2">
    <location>
        <begin position="92"/>
        <end position="119"/>
    </location>
</feature>
<dbReference type="InterPro" id="IPR016169">
    <property type="entry name" value="FAD-bd_PCMH_sub2"/>
</dbReference>
<feature type="domain" description="FAD linked oxidase N-terminal" evidence="3">
    <location>
        <begin position="42"/>
        <end position="93"/>
    </location>
</feature>
<gene>
    <name evidence="4" type="ORF">NCTC12391_03005</name>
</gene>